<protein>
    <recommendedName>
        <fullName evidence="2">YkgJ family cysteine cluster protein</fullName>
    </recommendedName>
</protein>
<dbReference type="InterPro" id="IPR005358">
    <property type="entry name" value="Puta_zinc/iron-chelating_dom"/>
</dbReference>
<accession>A0A212JV86</accession>
<sequence>MAACQVKNAQRLRYQSHRFERMPGMSLLLDAFALVDCSVAESIALQGEPPACGPGCCYCCIQPIPATPLEILALRLFAELELPPSRRDALKATFALFHGERATLGDACPFLLEKCCGAYPVRPMACRRYVVFGQPCSAGEDATQTRPADVLHPRQATMQAALRLTLPWYRERYSLPEHITAEETQAFFRGVTTVLQAVPWANYA</sequence>
<dbReference type="AlphaFoldDB" id="A0A212JV86"/>
<dbReference type="Pfam" id="PF03692">
    <property type="entry name" value="CxxCxxCC"/>
    <property type="match status" value="1"/>
</dbReference>
<name>A0A212JV86_9BACT</name>
<dbReference type="RefSeq" id="WP_192113094.1">
    <property type="nucleotide sequence ID" value="NZ_UPYQ01000011.1"/>
</dbReference>
<organism evidence="1">
    <name type="scientific">uncultured Desulfovibrio sp</name>
    <dbReference type="NCBI Taxonomy" id="167968"/>
    <lineage>
        <taxon>Bacteria</taxon>
        <taxon>Pseudomonadati</taxon>
        <taxon>Thermodesulfobacteriota</taxon>
        <taxon>Desulfovibrionia</taxon>
        <taxon>Desulfovibrionales</taxon>
        <taxon>Desulfovibrionaceae</taxon>
        <taxon>Desulfovibrio</taxon>
        <taxon>environmental samples</taxon>
    </lineage>
</organism>
<proteinExistence type="predicted"/>
<dbReference type="EMBL" id="FLUP01000001">
    <property type="protein sequence ID" value="SBW03307.1"/>
    <property type="molecule type" value="Genomic_DNA"/>
</dbReference>
<evidence type="ECO:0008006" key="2">
    <source>
        <dbReference type="Google" id="ProtNLM"/>
    </source>
</evidence>
<evidence type="ECO:0000313" key="1">
    <source>
        <dbReference type="EMBL" id="SBW03307.1"/>
    </source>
</evidence>
<gene>
    <name evidence="1" type="ORF">KM92DES2_11777</name>
</gene>
<reference evidence="1" key="1">
    <citation type="submission" date="2016-04" db="EMBL/GenBank/DDBJ databases">
        <authorList>
            <person name="Evans L.H."/>
            <person name="Alamgir A."/>
            <person name="Owens N."/>
            <person name="Weber N.D."/>
            <person name="Virtaneva K."/>
            <person name="Barbian K."/>
            <person name="Babar A."/>
            <person name="Rosenke K."/>
        </authorList>
    </citation>
    <scope>NUCLEOTIDE SEQUENCE</scope>
    <source>
        <strain evidence="1">92-2</strain>
    </source>
</reference>